<evidence type="ECO:0000256" key="2">
    <source>
        <dbReference type="ARBA" id="ARBA00008854"/>
    </source>
</evidence>
<name>A0A449BJM1_9MOLU</name>
<sequence length="195" mass="22369">MDLTVLWIILGVIAFFAIIFIAWYISTVNSFRTMIVKIDESESSIDIALTKRYDLLTKMVSATKGYMKHESETLAKVIEMRQPARNASISEKQDFANQLSQGLSQLNVVVEQYPDLKASANFAKLQSATVEVEENLQAARRVYNSNVSIYNQKLVVFPSSLVAGWKNFTKRDFFEAEAVKRQDVDFNFWFSWIIK</sequence>
<dbReference type="InterPro" id="IPR007156">
    <property type="entry name" value="MamQ_LemA"/>
</dbReference>
<keyword evidence="4 6" id="KW-1133">Transmembrane helix</keyword>
<dbReference type="Gene3D" id="1.20.1440.20">
    <property type="entry name" value="LemA-like domain"/>
    <property type="match status" value="1"/>
</dbReference>
<keyword evidence="8" id="KW-1185">Reference proteome</keyword>
<organism evidence="7 8">
    <name type="scientific">Acholeplasma hippikon</name>
    <dbReference type="NCBI Taxonomy" id="264636"/>
    <lineage>
        <taxon>Bacteria</taxon>
        <taxon>Bacillati</taxon>
        <taxon>Mycoplasmatota</taxon>
        <taxon>Mollicutes</taxon>
        <taxon>Acholeplasmatales</taxon>
        <taxon>Acholeplasmataceae</taxon>
        <taxon>Acholeplasma</taxon>
    </lineage>
</organism>
<reference evidence="7 8" key="1">
    <citation type="submission" date="2019-01" db="EMBL/GenBank/DDBJ databases">
        <authorList>
            <consortium name="Pathogen Informatics"/>
        </authorList>
    </citation>
    <scope>NUCLEOTIDE SEQUENCE [LARGE SCALE GENOMIC DNA]</scope>
    <source>
        <strain evidence="7 8">NCTC10172</strain>
    </source>
</reference>
<dbReference type="SUPFAM" id="SSF140478">
    <property type="entry name" value="LemA-like"/>
    <property type="match status" value="1"/>
</dbReference>
<evidence type="ECO:0000256" key="6">
    <source>
        <dbReference type="SAM" id="Phobius"/>
    </source>
</evidence>
<dbReference type="STRING" id="1408416.GCA_000702765_00091"/>
<dbReference type="KEGG" id="ahk:NCTC10172_00685"/>
<accession>A0A449BJM1</accession>
<proteinExistence type="inferred from homology"/>
<evidence type="ECO:0000256" key="1">
    <source>
        <dbReference type="ARBA" id="ARBA00004167"/>
    </source>
</evidence>
<dbReference type="Pfam" id="PF04011">
    <property type="entry name" value="LemA"/>
    <property type="match status" value="1"/>
</dbReference>
<dbReference type="GO" id="GO:0016020">
    <property type="term" value="C:membrane"/>
    <property type="evidence" value="ECO:0007669"/>
    <property type="project" value="UniProtKB-SubCell"/>
</dbReference>
<gene>
    <name evidence="7" type="ORF">NCTC10172_00685</name>
</gene>
<evidence type="ECO:0000256" key="5">
    <source>
        <dbReference type="ARBA" id="ARBA00023136"/>
    </source>
</evidence>
<evidence type="ECO:0000256" key="4">
    <source>
        <dbReference type="ARBA" id="ARBA00022989"/>
    </source>
</evidence>
<evidence type="ECO:0000313" key="7">
    <source>
        <dbReference type="EMBL" id="VEU82665.1"/>
    </source>
</evidence>
<keyword evidence="3 6" id="KW-0812">Transmembrane</keyword>
<dbReference type="EMBL" id="LR215050">
    <property type="protein sequence ID" value="VEU82665.1"/>
    <property type="molecule type" value="Genomic_DNA"/>
</dbReference>
<evidence type="ECO:0000256" key="3">
    <source>
        <dbReference type="ARBA" id="ARBA00022692"/>
    </source>
</evidence>
<comment type="subcellular location">
    <subcellularLocation>
        <location evidence="1">Membrane</location>
        <topology evidence="1">Single-pass membrane protein</topology>
    </subcellularLocation>
</comment>
<dbReference type="InterPro" id="IPR023353">
    <property type="entry name" value="LemA-like_dom_sf"/>
</dbReference>
<evidence type="ECO:0000313" key="8">
    <source>
        <dbReference type="Proteomes" id="UP000290909"/>
    </source>
</evidence>
<dbReference type="PANTHER" id="PTHR34478:SF1">
    <property type="entry name" value="PROTEIN LEMA"/>
    <property type="match status" value="1"/>
</dbReference>
<dbReference type="Proteomes" id="UP000290909">
    <property type="component" value="Chromosome"/>
</dbReference>
<protein>
    <submittedName>
        <fullName evidence="7">LemA family</fullName>
    </submittedName>
</protein>
<dbReference type="PANTHER" id="PTHR34478">
    <property type="entry name" value="PROTEIN LEMA"/>
    <property type="match status" value="1"/>
</dbReference>
<feature type="transmembrane region" description="Helical" evidence="6">
    <location>
        <begin position="6"/>
        <end position="25"/>
    </location>
</feature>
<dbReference type="AlphaFoldDB" id="A0A449BJM1"/>
<keyword evidence="5 6" id="KW-0472">Membrane</keyword>
<comment type="similarity">
    <text evidence="2">Belongs to the LemA family.</text>
</comment>